<dbReference type="Pfam" id="PF03806">
    <property type="entry name" value="ABG_transport"/>
    <property type="match status" value="1"/>
</dbReference>
<feature type="transmembrane region" description="Helical" evidence="1">
    <location>
        <begin position="169"/>
        <end position="189"/>
    </location>
</feature>
<dbReference type="AlphaFoldDB" id="A0A510J9L7"/>
<feature type="transmembrane region" description="Helical" evidence="1">
    <location>
        <begin position="307"/>
        <end position="331"/>
    </location>
</feature>
<dbReference type="GO" id="GO:1902604">
    <property type="term" value="P:p-aminobenzoyl-glutamate transmembrane transport"/>
    <property type="evidence" value="ECO:0007669"/>
    <property type="project" value="InterPro"/>
</dbReference>
<evidence type="ECO:0000313" key="3">
    <source>
        <dbReference type="Proteomes" id="UP000321606"/>
    </source>
</evidence>
<evidence type="ECO:0000313" key="2">
    <source>
        <dbReference type="EMBL" id="BBM36008.1"/>
    </source>
</evidence>
<protein>
    <submittedName>
        <fullName evidence="2">AbgT transporter family</fullName>
    </submittedName>
</protein>
<dbReference type="PANTHER" id="PTHR30282">
    <property type="entry name" value="P-AMINOBENZOYL GLUTAMATE TRANSPORTER"/>
    <property type="match status" value="1"/>
</dbReference>
<evidence type="ECO:0000256" key="1">
    <source>
        <dbReference type="SAM" id="Phobius"/>
    </source>
</evidence>
<feature type="transmembrane region" description="Helical" evidence="1">
    <location>
        <begin position="352"/>
        <end position="369"/>
    </location>
</feature>
<dbReference type="EMBL" id="AP019822">
    <property type="protein sequence ID" value="BBM36008.1"/>
    <property type="molecule type" value="Genomic_DNA"/>
</dbReference>
<proteinExistence type="predicted"/>
<keyword evidence="1" id="KW-1133">Transmembrane helix</keyword>
<reference evidence="2 3" key="1">
    <citation type="submission" date="2019-07" db="EMBL/GenBank/DDBJ databases">
        <title>Complete Genome Sequence of Leptotrichia goodfellowii Strain JCM 16774.</title>
        <authorList>
            <person name="Watanabe S."/>
            <person name="Cui L."/>
        </authorList>
    </citation>
    <scope>NUCLEOTIDE SEQUENCE [LARGE SCALE GENOMIC DNA]</scope>
    <source>
        <strain evidence="2 3">JCM16774</strain>
    </source>
</reference>
<dbReference type="GO" id="GO:0015558">
    <property type="term" value="F:secondary active p-aminobenzoyl-glutamate transmembrane transporter activity"/>
    <property type="evidence" value="ECO:0007669"/>
    <property type="project" value="InterPro"/>
</dbReference>
<feature type="transmembrane region" description="Helical" evidence="1">
    <location>
        <begin position="450"/>
        <end position="467"/>
    </location>
</feature>
<feature type="transmembrane region" description="Helical" evidence="1">
    <location>
        <begin position="268"/>
        <end position="287"/>
    </location>
</feature>
<feature type="transmembrane region" description="Helical" evidence="1">
    <location>
        <begin position="90"/>
        <end position="109"/>
    </location>
</feature>
<feature type="transmembrane region" description="Helical" evidence="1">
    <location>
        <begin position="479"/>
        <end position="503"/>
    </location>
</feature>
<feature type="transmembrane region" description="Helical" evidence="1">
    <location>
        <begin position="418"/>
        <end position="438"/>
    </location>
</feature>
<feature type="transmembrane region" description="Helical" evidence="1">
    <location>
        <begin position="129"/>
        <end position="162"/>
    </location>
</feature>
<dbReference type="PANTHER" id="PTHR30282:SF0">
    <property type="entry name" value="P-AMINOBENZOYL-GLUTAMATE TRANSPORT PROTEIN"/>
    <property type="match status" value="1"/>
</dbReference>
<keyword evidence="1" id="KW-0812">Transmembrane</keyword>
<gene>
    <name evidence="2" type="primary">ydaH</name>
    <name evidence="2" type="ORF">JCM16774_0940</name>
</gene>
<name>A0A510J9L7_9FUSO</name>
<dbReference type="OrthoDB" id="3314392at2"/>
<feature type="transmembrane region" description="Helical" evidence="1">
    <location>
        <begin position="31"/>
        <end position="48"/>
    </location>
</feature>
<dbReference type="STRING" id="714315.GCA_000516535_00932"/>
<dbReference type="Proteomes" id="UP000321606">
    <property type="component" value="Chromosome"/>
</dbReference>
<keyword evidence="1" id="KW-0472">Membrane</keyword>
<accession>A0A510J9L7</accession>
<organism evidence="2 3">
    <name type="scientific">Pseudoleptotrichia goodfellowii</name>
    <dbReference type="NCBI Taxonomy" id="157692"/>
    <lineage>
        <taxon>Bacteria</taxon>
        <taxon>Fusobacteriati</taxon>
        <taxon>Fusobacteriota</taxon>
        <taxon>Fusobacteriia</taxon>
        <taxon>Fusobacteriales</taxon>
        <taxon>Leptotrichiaceae</taxon>
        <taxon>Pseudoleptotrichia</taxon>
    </lineage>
</organism>
<feature type="transmembrane region" description="Helical" evidence="1">
    <location>
        <begin position="389"/>
        <end position="411"/>
    </location>
</feature>
<sequence length="516" mass="56773">METNLKKSKKKYSLSFFDWIEKIGNKLPNSVFIFISLAVVVIIASEIVHRMGITVSYFDAKKSENVVVSAVSLMNREGFVYMITSMVKNFTSFAPLGVALVAMIGVGVAEYSGLIDAFLKKIVLSVPNRYITATIVFVGIISNIAADSGYLVVIPLGGIIFLSLKRHPFAGIAAAFAGVSAGFSANLLIGPIDAQLSGITNEALKIAGIDRTISPTANWFFLSISTILLTIIGTVVTEKIIEPRLGKYEKDTQNFEYSQLTELENKGLFWSGIVVVIFVIALGFMIFPENAILKTLDPKTSTYTLNAFLNNGIVPIIMIFFLIPGIIYGVITKSIKNTKDIVKGMNKSMETMSVFLVIVFFASQFISYFNHSKLGFIISVKGAIFLRNIGFTGLPLIVTFVFLCAFINLFMASASAKWAIMAPIFIPMMYNLNISPAMTQLAYRIGDSSTNIIMPLMSYFPLIVAYMNKYDEDAGVGNLISLMLPYSLFFLIGWTIMLVLWYLTGLPIGPDAFLHV</sequence>
<dbReference type="InterPro" id="IPR004697">
    <property type="entry name" value="AbgT"/>
</dbReference>
<dbReference type="KEGG" id="lgo:JCM16774_0940"/>
<dbReference type="RefSeq" id="WP_026737421.1">
    <property type="nucleotide sequence ID" value="NZ_AP019822.1"/>
</dbReference>